<comment type="caution">
    <text evidence="1">The sequence shown here is derived from an EMBL/GenBank/DDBJ whole genome shotgun (WGS) entry which is preliminary data.</text>
</comment>
<proteinExistence type="predicted"/>
<gene>
    <name evidence="1" type="ORF">ACFPP9_22230</name>
</gene>
<reference evidence="2" key="1">
    <citation type="journal article" date="2019" name="Int. J. Syst. Evol. Microbiol.">
        <title>The Global Catalogue of Microorganisms (GCM) 10K type strain sequencing project: providing services to taxonomists for standard genome sequencing and annotation.</title>
        <authorList>
            <consortium name="The Broad Institute Genomics Platform"/>
            <consortium name="The Broad Institute Genome Sequencing Center for Infectious Disease"/>
            <person name="Wu L."/>
            <person name="Ma J."/>
        </authorList>
    </citation>
    <scope>NUCLEOTIDE SEQUENCE [LARGE SCALE GENOMIC DNA]</scope>
    <source>
        <strain evidence="2">KACC 12633</strain>
    </source>
</reference>
<sequence length="94" mass="10500">MEEVEFTGRWAIFRDQPDRGWIPWEGGPSPFDRGAVDVRLRSGRLILYRSPPGIGGRATPGGGWVHTGERTDIVAYRRHIDPASPGTENDILPF</sequence>
<dbReference type="EMBL" id="JBHSML010000014">
    <property type="protein sequence ID" value="MFC5518509.1"/>
    <property type="molecule type" value="Genomic_DNA"/>
</dbReference>
<dbReference type="Proteomes" id="UP001596150">
    <property type="component" value="Unassembled WGS sequence"/>
</dbReference>
<organism evidence="1 2">
    <name type="scientific">Kaistia terrae</name>
    <dbReference type="NCBI Taxonomy" id="537017"/>
    <lineage>
        <taxon>Bacteria</taxon>
        <taxon>Pseudomonadati</taxon>
        <taxon>Pseudomonadota</taxon>
        <taxon>Alphaproteobacteria</taxon>
        <taxon>Hyphomicrobiales</taxon>
        <taxon>Kaistiaceae</taxon>
        <taxon>Kaistia</taxon>
    </lineage>
</organism>
<name>A0ABW0Q2L4_9HYPH</name>
<evidence type="ECO:0000313" key="2">
    <source>
        <dbReference type="Proteomes" id="UP001596150"/>
    </source>
</evidence>
<keyword evidence="2" id="KW-1185">Reference proteome</keyword>
<evidence type="ECO:0000313" key="1">
    <source>
        <dbReference type="EMBL" id="MFC5518509.1"/>
    </source>
</evidence>
<accession>A0ABW0Q2L4</accession>
<protein>
    <submittedName>
        <fullName evidence="1">Uncharacterized protein</fullName>
    </submittedName>
</protein>
<dbReference type="RefSeq" id="WP_266344723.1">
    <property type="nucleotide sequence ID" value="NZ_JAPKNH010000005.1"/>
</dbReference>